<evidence type="ECO:0000313" key="1">
    <source>
        <dbReference type="EMBL" id="TCS94584.1"/>
    </source>
</evidence>
<comment type="caution">
    <text evidence="1">The sequence shown here is derived from an EMBL/GenBank/DDBJ whole genome shotgun (WGS) entry which is preliminary data.</text>
</comment>
<dbReference type="EMBL" id="VJNC01000021">
    <property type="protein sequence ID" value="TSE18776.1"/>
    <property type="molecule type" value="Genomic_DNA"/>
</dbReference>
<keyword evidence="4" id="KW-1185">Reference proteome</keyword>
<organism evidence="1 3">
    <name type="scientific">Tepidimonas ignava</name>
    <dbReference type="NCBI Taxonomy" id="114249"/>
    <lineage>
        <taxon>Bacteria</taxon>
        <taxon>Pseudomonadati</taxon>
        <taxon>Pseudomonadota</taxon>
        <taxon>Betaproteobacteria</taxon>
        <taxon>Burkholderiales</taxon>
        <taxon>Tepidimonas</taxon>
    </lineage>
</organism>
<protein>
    <submittedName>
        <fullName evidence="1">Uncharacterized protein</fullName>
    </submittedName>
</protein>
<dbReference type="Proteomes" id="UP000295536">
    <property type="component" value="Unassembled WGS sequence"/>
</dbReference>
<evidence type="ECO:0000313" key="4">
    <source>
        <dbReference type="Proteomes" id="UP000315577"/>
    </source>
</evidence>
<dbReference type="EMBL" id="SMAH01000017">
    <property type="protein sequence ID" value="TCS94584.1"/>
    <property type="molecule type" value="Genomic_DNA"/>
</dbReference>
<dbReference type="OrthoDB" id="8480896at2"/>
<dbReference type="RefSeq" id="WP_132963470.1">
    <property type="nucleotide sequence ID" value="NZ_SMAH01000017.1"/>
</dbReference>
<sequence length="240" mass="27115">MTPLIRETIAWTTRSGMDPTELQWFDISGLMATQTAVSTDALMTCRPPFRRCLVVSRGPSKSHASYDVLAVVVGDDPHEGILIDMWKGPTGKMPRKIPTMVYTIEGDQIMYGPTEEDDPVSEEEAHLVLGVLARWYHSMMATKTAYQPFVRPTFTNQRKIAAGKKPSYDWRTVVIDGKAIKCERKGDGTRASPRLHDRRGHSRRLPDGRIVWVKPCKVGDASRGIVFKDYKIKEPTWLAR</sequence>
<name>A0A4R3L8N5_9BURK</name>
<reference evidence="2 4" key="2">
    <citation type="submission" date="2019-07" db="EMBL/GenBank/DDBJ databases">
        <title>Tepidimonas ignava SPS-1037 draft genome.</title>
        <authorList>
            <person name="Da Costa M.S."/>
            <person name="Froufe H.J.C."/>
            <person name="Egas C."/>
            <person name="Albuquerque L."/>
        </authorList>
    </citation>
    <scope>NUCLEOTIDE SEQUENCE [LARGE SCALE GENOMIC DNA]</scope>
    <source>
        <strain evidence="2 4">SPS-1037</strain>
    </source>
</reference>
<reference evidence="1 3" key="1">
    <citation type="submission" date="2019-03" db="EMBL/GenBank/DDBJ databases">
        <title>Genomic Encyclopedia of Type Strains, Phase IV (KMG-IV): sequencing the most valuable type-strain genomes for metagenomic binning, comparative biology and taxonomic classification.</title>
        <authorList>
            <person name="Goeker M."/>
        </authorList>
    </citation>
    <scope>NUCLEOTIDE SEQUENCE [LARGE SCALE GENOMIC DNA]</scope>
    <source>
        <strain evidence="1 3">DSM 12034</strain>
    </source>
</reference>
<dbReference type="AlphaFoldDB" id="A0A4R3L8N5"/>
<evidence type="ECO:0000313" key="3">
    <source>
        <dbReference type="Proteomes" id="UP000295536"/>
    </source>
</evidence>
<evidence type="ECO:0000313" key="2">
    <source>
        <dbReference type="EMBL" id="TSE18776.1"/>
    </source>
</evidence>
<proteinExistence type="predicted"/>
<accession>A0A4R3L8N5</accession>
<gene>
    <name evidence="1" type="ORF">EDC36_11755</name>
    <name evidence="2" type="ORF">Tigna_02414</name>
</gene>
<dbReference type="Proteomes" id="UP000315577">
    <property type="component" value="Unassembled WGS sequence"/>
</dbReference>